<dbReference type="Pfam" id="PF00147">
    <property type="entry name" value="Fibrinogen_C"/>
    <property type="match status" value="1"/>
</dbReference>
<dbReference type="GO" id="GO:0034116">
    <property type="term" value="P:positive regulation of heterotypic cell-cell adhesion"/>
    <property type="evidence" value="ECO:0007669"/>
    <property type="project" value="TreeGrafter"/>
</dbReference>
<evidence type="ECO:0000313" key="9">
    <source>
        <dbReference type="EMBL" id="GCB79031.1"/>
    </source>
</evidence>
<protein>
    <recommendedName>
        <fullName evidence="8">Fibrinogen C-terminal domain-containing protein</fullName>
    </recommendedName>
</protein>
<dbReference type="GO" id="GO:0005577">
    <property type="term" value="C:fibrinogen complex"/>
    <property type="evidence" value="ECO:0007669"/>
    <property type="project" value="TreeGrafter"/>
</dbReference>
<dbReference type="GO" id="GO:0042730">
    <property type="term" value="P:fibrinolysis"/>
    <property type="evidence" value="ECO:0007669"/>
    <property type="project" value="TreeGrafter"/>
</dbReference>
<dbReference type="OMA" id="YCEMELA"/>
<dbReference type="GO" id="GO:0030674">
    <property type="term" value="F:protein-macromolecule adaptor activity"/>
    <property type="evidence" value="ECO:0007669"/>
    <property type="project" value="TreeGrafter"/>
</dbReference>
<dbReference type="InterPro" id="IPR037579">
    <property type="entry name" value="FIB_ANG-like"/>
</dbReference>
<dbReference type="NCBIfam" id="NF040941">
    <property type="entry name" value="GGGWT_bact"/>
    <property type="match status" value="1"/>
</dbReference>
<keyword evidence="5" id="KW-1015">Disulfide bond</keyword>
<feature type="domain" description="Fibrinogen C-terminal" evidence="8">
    <location>
        <begin position="56"/>
        <end position="237"/>
    </location>
</feature>
<evidence type="ECO:0000256" key="5">
    <source>
        <dbReference type="ARBA" id="ARBA00023157"/>
    </source>
</evidence>
<dbReference type="PROSITE" id="PS51406">
    <property type="entry name" value="FIBRINOGEN_C_2"/>
    <property type="match status" value="1"/>
</dbReference>
<sequence length="271" mass="30975">MFSHRTLSFLVLAVFMVEECSALTTDISSLINRIDNYGVLTDEQKAKVLNLSPDQNGKVRLHKDCKAINRFEATPSGIYVIQPSGSYPFVVYCDMDTKGGGWVVLQRVSKNSATPFGRGWKTYKHTFGNMENDHWLGNEYVHLITKKGHYEVKFVIESSLGKIEVDYVSFNVEDETNKYKLRLGPPIGTSELHDYLTNFDKNGTSDNMMFSARDEDNDRDERNCAEVVGGGWWFNQCSNVYFNDHQIRWRGVCDDCQSATILIRPTFENCK</sequence>
<accession>A0A401Q0W6</accession>
<evidence type="ECO:0000256" key="1">
    <source>
        <dbReference type="ARBA" id="ARBA00004613"/>
    </source>
</evidence>
<dbReference type="PANTHER" id="PTHR47221:SF6">
    <property type="entry name" value="FIBRINOGEN ALPHA CHAIN"/>
    <property type="match status" value="1"/>
</dbReference>
<evidence type="ECO:0000256" key="7">
    <source>
        <dbReference type="SAM" id="SignalP"/>
    </source>
</evidence>
<dbReference type="PANTHER" id="PTHR47221">
    <property type="entry name" value="FIBRINOGEN ALPHA CHAIN"/>
    <property type="match status" value="1"/>
</dbReference>
<dbReference type="SMART" id="SM00186">
    <property type="entry name" value="FBG"/>
    <property type="match status" value="1"/>
</dbReference>
<dbReference type="AlphaFoldDB" id="A0A401Q0W6"/>
<dbReference type="GO" id="GO:0005201">
    <property type="term" value="F:extracellular matrix structural constituent"/>
    <property type="evidence" value="ECO:0007669"/>
    <property type="project" value="TreeGrafter"/>
</dbReference>
<evidence type="ECO:0000313" key="10">
    <source>
        <dbReference type="Proteomes" id="UP000288216"/>
    </source>
</evidence>
<keyword evidence="3 7" id="KW-0732">Signal</keyword>
<keyword evidence="10" id="KW-1185">Reference proteome</keyword>
<reference evidence="9 10" key="1">
    <citation type="journal article" date="2018" name="Nat. Ecol. Evol.">
        <title>Shark genomes provide insights into elasmobranch evolution and the origin of vertebrates.</title>
        <authorList>
            <person name="Hara Y"/>
            <person name="Yamaguchi K"/>
            <person name="Onimaru K"/>
            <person name="Kadota M"/>
            <person name="Koyanagi M"/>
            <person name="Keeley SD"/>
            <person name="Tatsumi K"/>
            <person name="Tanaka K"/>
            <person name="Motone F"/>
            <person name="Kageyama Y"/>
            <person name="Nozu R"/>
            <person name="Adachi N"/>
            <person name="Nishimura O"/>
            <person name="Nakagawa R"/>
            <person name="Tanegashima C"/>
            <person name="Kiyatake I"/>
            <person name="Matsumoto R"/>
            <person name="Murakumo K"/>
            <person name="Nishida K"/>
            <person name="Terakita A"/>
            <person name="Kuratani S"/>
            <person name="Sato K"/>
            <person name="Hyodo S Kuraku.S."/>
        </authorList>
    </citation>
    <scope>NUCLEOTIDE SEQUENCE [LARGE SCALE GENOMIC DNA]</scope>
</reference>
<evidence type="ECO:0000256" key="3">
    <source>
        <dbReference type="ARBA" id="ARBA00022729"/>
    </source>
</evidence>
<keyword evidence="4" id="KW-0175">Coiled coil</keyword>
<dbReference type="InterPro" id="IPR036056">
    <property type="entry name" value="Fibrinogen-like_C"/>
</dbReference>
<dbReference type="STRING" id="75743.A0A401Q0W6"/>
<dbReference type="InterPro" id="IPR002181">
    <property type="entry name" value="Fibrinogen_a/b/g_C_dom"/>
</dbReference>
<dbReference type="EMBL" id="BFAA01013254">
    <property type="protein sequence ID" value="GCB79031.1"/>
    <property type="molecule type" value="Genomic_DNA"/>
</dbReference>
<keyword evidence="2" id="KW-0964">Secreted</keyword>
<feature type="chain" id="PRO_5019458681" description="Fibrinogen C-terminal domain-containing protein" evidence="7">
    <location>
        <begin position="23"/>
        <end position="271"/>
    </location>
</feature>
<gene>
    <name evidence="9" type="ORF">scyTo_0018690</name>
</gene>
<evidence type="ECO:0000256" key="6">
    <source>
        <dbReference type="ARBA" id="ARBA00023180"/>
    </source>
</evidence>
<dbReference type="InterPro" id="IPR014716">
    <property type="entry name" value="Fibrinogen_a/b/g_C_1"/>
</dbReference>
<comment type="subcellular location">
    <subcellularLocation>
        <location evidence="1">Secreted</location>
    </subcellularLocation>
</comment>
<organism evidence="9 10">
    <name type="scientific">Scyliorhinus torazame</name>
    <name type="common">Cloudy catshark</name>
    <name type="synonym">Catulus torazame</name>
    <dbReference type="NCBI Taxonomy" id="75743"/>
    <lineage>
        <taxon>Eukaryota</taxon>
        <taxon>Metazoa</taxon>
        <taxon>Chordata</taxon>
        <taxon>Craniata</taxon>
        <taxon>Vertebrata</taxon>
        <taxon>Chondrichthyes</taxon>
        <taxon>Elasmobranchii</taxon>
        <taxon>Galeomorphii</taxon>
        <taxon>Galeoidea</taxon>
        <taxon>Carcharhiniformes</taxon>
        <taxon>Scyliorhinidae</taxon>
        <taxon>Scyliorhinus</taxon>
    </lineage>
</organism>
<feature type="signal peptide" evidence="7">
    <location>
        <begin position="1"/>
        <end position="22"/>
    </location>
</feature>
<comment type="caution">
    <text evidence="9">The sequence shown here is derived from an EMBL/GenBank/DDBJ whole genome shotgun (WGS) entry which is preliminary data.</text>
</comment>
<dbReference type="GO" id="GO:0072377">
    <property type="term" value="P:blood coagulation, common pathway"/>
    <property type="evidence" value="ECO:0007669"/>
    <property type="project" value="TreeGrafter"/>
</dbReference>
<proteinExistence type="predicted"/>
<evidence type="ECO:0000259" key="8">
    <source>
        <dbReference type="PROSITE" id="PS51406"/>
    </source>
</evidence>
<dbReference type="Proteomes" id="UP000288216">
    <property type="component" value="Unassembled WGS sequence"/>
</dbReference>
<dbReference type="OrthoDB" id="7735550at2759"/>
<keyword evidence="6" id="KW-0325">Glycoprotein</keyword>
<evidence type="ECO:0000256" key="2">
    <source>
        <dbReference type="ARBA" id="ARBA00022525"/>
    </source>
</evidence>
<dbReference type="Gene3D" id="3.90.215.10">
    <property type="entry name" value="Gamma Fibrinogen, chain A, domain 1"/>
    <property type="match status" value="1"/>
</dbReference>
<evidence type="ECO:0000256" key="4">
    <source>
        <dbReference type="ARBA" id="ARBA00023054"/>
    </source>
</evidence>
<name>A0A401Q0W6_SCYTO</name>
<dbReference type="SUPFAM" id="SSF56496">
    <property type="entry name" value="Fibrinogen C-terminal domain-like"/>
    <property type="match status" value="1"/>
</dbReference>
<dbReference type="GO" id="GO:0070527">
    <property type="term" value="P:platelet aggregation"/>
    <property type="evidence" value="ECO:0007669"/>
    <property type="project" value="TreeGrafter"/>
</dbReference>